<comment type="similarity">
    <text evidence="1">Belongs to the reduced folate carrier (RFC) transporter (TC 2.A.48) family.</text>
</comment>
<evidence type="ECO:0000256" key="1">
    <source>
        <dbReference type="ARBA" id="ARBA00005773"/>
    </source>
</evidence>
<protein>
    <submittedName>
        <fullName evidence="3">Uncharacterized protein</fullName>
    </submittedName>
</protein>
<dbReference type="Pfam" id="PF01770">
    <property type="entry name" value="Folate_carrier"/>
    <property type="match status" value="2"/>
</dbReference>
<dbReference type="InterPro" id="IPR036259">
    <property type="entry name" value="MFS_trans_sf"/>
</dbReference>
<feature type="transmembrane region" description="Helical" evidence="2">
    <location>
        <begin position="419"/>
        <end position="442"/>
    </location>
</feature>
<feature type="transmembrane region" description="Helical" evidence="2">
    <location>
        <begin position="337"/>
        <end position="357"/>
    </location>
</feature>
<dbReference type="EMBL" id="OD565200">
    <property type="protein sequence ID" value="CAD7441102.1"/>
    <property type="molecule type" value="Genomic_DNA"/>
</dbReference>
<dbReference type="SUPFAM" id="SSF103473">
    <property type="entry name" value="MFS general substrate transporter"/>
    <property type="match status" value="1"/>
</dbReference>
<proteinExistence type="inferred from homology"/>
<dbReference type="GO" id="GO:0090482">
    <property type="term" value="F:vitamin transmembrane transporter activity"/>
    <property type="evidence" value="ECO:0007669"/>
    <property type="project" value="InterPro"/>
</dbReference>
<accession>A0A7R9EU51</accession>
<dbReference type="AlphaFoldDB" id="A0A7R9EU51"/>
<keyword evidence="2" id="KW-0812">Transmembrane</keyword>
<evidence type="ECO:0000256" key="2">
    <source>
        <dbReference type="SAM" id="Phobius"/>
    </source>
</evidence>
<dbReference type="Gene3D" id="1.20.1250.20">
    <property type="entry name" value="MFS general substrate transporter like domains"/>
    <property type="match status" value="1"/>
</dbReference>
<dbReference type="PANTHER" id="PTHR10686">
    <property type="entry name" value="FOLATE TRANSPORTER"/>
    <property type="match status" value="1"/>
</dbReference>
<gene>
    <name evidence="3" type="ORF">TBIB3V08_LOCUS3576</name>
</gene>
<evidence type="ECO:0000313" key="3">
    <source>
        <dbReference type="EMBL" id="CAD7441102.1"/>
    </source>
</evidence>
<keyword evidence="2" id="KW-1133">Transmembrane helix</keyword>
<dbReference type="PANTHER" id="PTHR10686:SF18">
    <property type="entry name" value="IP11787P-RELATED"/>
    <property type="match status" value="1"/>
</dbReference>
<dbReference type="InterPro" id="IPR002666">
    <property type="entry name" value="Folate_carrier"/>
</dbReference>
<reference evidence="3" key="1">
    <citation type="submission" date="2020-11" db="EMBL/GenBank/DDBJ databases">
        <authorList>
            <person name="Tran Van P."/>
        </authorList>
    </citation>
    <scope>NUCLEOTIDE SEQUENCE</scope>
</reference>
<feature type="transmembrane region" description="Helical" evidence="2">
    <location>
        <begin position="20"/>
        <end position="44"/>
    </location>
</feature>
<feature type="transmembrane region" description="Helical" evidence="2">
    <location>
        <begin position="387"/>
        <end position="413"/>
    </location>
</feature>
<organism evidence="3">
    <name type="scientific">Timema bartmani</name>
    <dbReference type="NCBI Taxonomy" id="61472"/>
    <lineage>
        <taxon>Eukaryota</taxon>
        <taxon>Metazoa</taxon>
        <taxon>Ecdysozoa</taxon>
        <taxon>Arthropoda</taxon>
        <taxon>Hexapoda</taxon>
        <taxon>Insecta</taxon>
        <taxon>Pterygota</taxon>
        <taxon>Neoptera</taxon>
        <taxon>Polyneoptera</taxon>
        <taxon>Phasmatodea</taxon>
        <taxon>Timematodea</taxon>
        <taxon>Timematoidea</taxon>
        <taxon>Timematidae</taxon>
        <taxon>Timema</taxon>
    </lineage>
</organism>
<sequence>MITSPQREQLVPSAPNIRLIIFLQAVQFFYGLFSATEVAYYTYIYAQVDKKHYQKVTSHTRTAYLLGRAVSGVVSQILVSLKLMDYHQLNYLTLGGPSYATTAEQQPLGCKHAAEQQPLGCKHAAEQQPLGCKHAVAYSLGMLVLRRIPMIVWTRLCLATLWSLLLPPAKSSIYFHRKASSDWIGEENLAMNNMEDAPPARDIITSSESISLNNRSRLVIAYTYLWRDFVDAFTRWYVIKWSLWWALATCGYYQASSGGLNYVQLLWETILKENKESNSQLLNGGVEALYTIIGASAALSCGWLRLNWRRAGEICLAVCSLVEGGVLIIAATCNSMWVAYTCHIVFGVMFNTMITIANPGSTDHSHSSGCWGQCVGSTRLDSYGLIFGLNTFLALVLQTILTVVVAGGSVLALSTREQFLVYGGYFIVLGVAFFCMAVYTLCCKKWSKPEPWFI</sequence>
<dbReference type="GO" id="GO:0005886">
    <property type="term" value="C:plasma membrane"/>
    <property type="evidence" value="ECO:0007669"/>
    <property type="project" value="TreeGrafter"/>
</dbReference>
<keyword evidence="2" id="KW-0472">Membrane</keyword>
<name>A0A7R9EU51_9NEOP</name>